<dbReference type="Gene3D" id="1.10.287.130">
    <property type="match status" value="1"/>
</dbReference>
<accession>A0A8J6QR02</accession>
<feature type="domain" description="Histidine kinase" evidence="11">
    <location>
        <begin position="309"/>
        <end position="517"/>
    </location>
</feature>
<feature type="transmembrane region" description="Helical" evidence="10">
    <location>
        <begin position="29"/>
        <end position="52"/>
    </location>
</feature>
<dbReference type="RefSeq" id="WP_191157527.1">
    <property type="nucleotide sequence ID" value="NZ_JACWUN010000019.1"/>
</dbReference>
<dbReference type="PANTHER" id="PTHR43065:SF10">
    <property type="entry name" value="PEROXIDE STRESS-ACTIVATED HISTIDINE KINASE MAK3"/>
    <property type="match status" value="1"/>
</dbReference>
<evidence type="ECO:0000256" key="1">
    <source>
        <dbReference type="ARBA" id="ARBA00000085"/>
    </source>
</evidence>
<keyword evidence="10" id="KW-0472">Membrane</keyword>
<evidence type="ECO:0000256" key="9">
    <source>
        <dbReference type="ARBA" id="ARBA00023012"/>
    </source>
</evidence>
<dbReference type="SUPFAM" id="SSF47384">
    <property type="entry name" value="Homodimeric domain of signal transducing histidine kinase"/>
    <property type="match status" value="1"/>
</dbReference>
<dbReference type="GO" id="GO:0000155">
    <property type="term" value="F:phosphorelay sensor kinase activity"/>
    <property type="evidence" value="ECO:0007669"/>
    <property type="project" value="InterPro"/>
</dbReference>
<keyword evidence="9" id="KW-0902">Two-component regulatory system</keyword>
<comment type="catalytic activity">
    <reaction evidence="1">
        <text>ATP + protein L-histidine = ADP + protein N-phospho-L-histidine.</text>
        <dbReference type="EC" id="2.7.13.3"/>
    </reaction>
</comment>
<evidence type="ECO:0000256" key="4">
    <source>
        <dbReference type="ARBA" id="ARBA00022553"/>
    </source>
</evidence>
<dbReference type="CDD" id="cd00082">
    <property type="entry name" value="HisKA"/>
    <property type="match status" value="1"/>
</dbReference>
<keyword evidence="10" id="KW-0812">Transmembrane</keyword>
<dbReference type="AlphaFoldDB" id="A0A8J6QR02"/>
<dbReference type="SMART" id="SM00388">
    <property type="entry name" value="HisKA"/>
    <property type="match status" value="1"/>
</dbReference>
<dbReference type="InterPro" id="IPR003660">
    <property type="entry name" value="HAMP_dom"/>
</dbReference>
<evidence type="ECO:0000256" key="7">
    <source>
        <dbReference type="ARBA" id="ARBA00022777"/>
    </source>
</evidence>
<comment type="subcellular location">
    <subcellularLocation>
        <location evidence="2">Membrane</location>
    </subcellularLocation>
</comment>
<evidence type="ECO:0000313" key="13">
    <source>
        <dbReference type="EMBL" id="MBD1401681.1"/>
    </source>
</evidence>
<dbReference type="InterPro" id="IPR004358">
    <property type="entry name" value="Sig_transdc_His_kin-like_C"/>
</dbReference>
<dbReference type="Pfam" id="PF00672">
    <property type="entry name" value="HAMP"/>
    <property type="match status" value="1"/>
</dbReference>
<dbReference type="Gene3D" id="3.30.565.10">
    <property type="entry name" value="Histidine kinase-like ATPase, C-terminal domain"/>
    <property type="match status" value="1"/>
</dbReference>
<name>A0A8J6QR02_9BACT</name>
<dbReference type="InterPro" id="IPR003661">
    <property type="entry name" value="HisK_dim/P_dom"/>
</dbReference>
<feature type="domain" description="HAMP" evidence="12">
    <location>
        <begin position="219"/>
        <end position="271"/>
    </location>
</feature>
<dbReference type="PRINTS" id="PR00344">
    <property type="entry name" value="BCTRLSENSOR"/>
</dbReference>
<dbReference type="GO" id="GO:0016020">
    <property type="term" value="C:membrane"/>
    <property type="evidence" value="ECO:0007669"/>
    <property type="project" value="UniProtKB-SubCell"/>
</dbReference>
<dbReference type="InterPro" id="IPR005467">
    <property type="entry name" value="His_kinase_dom"/>
</dbReference>
<dbReference type="InterPro" id="IPR036890">
    <property type="entry name" value="HATPase_C_sf"/>
</dbReference>
<dbReference type="GO" id="GO:0005524">
    <property type="term" value="F:ATP binding"/>
    <property type="evidence" value="ECO:0007669"/>
    <property type="project" value="UniProtKB-KW"/>
</dbReference>
<dbReference type="Gene3D" id="6.10.340.10">
    <property type="match status" value="1"/>
</dbReference>
<gene>
    <name evidence="13" type="ORF">ICT70_13525</name>
</gene>
<protein>
    <recommendedName>
        <fullName evidence="3">histidine kinase</fullName>
        <ecNumber evidence="3">2.7.13.3</ecNumber>
    </recommendedName>
</protein>
<keyword evidence="10" id="KW-1133">Transmembrane helix</keyword>
<dbReference type="PROSITE" id="PS50885">
    <property type="entry name" value="HAMP"/>
    <property type="match status" value="1"/>
</dbReference>
<dbReference type="SMART" id="SM00304">
    <property type="entry name" value="HAMP"/>
    <property type="match status" value="1"/>
</dbReference>
<organism evidence="13 14">
    <name type="scientific">Pelovirga terrestris</name>
    <dbReference type="NCBI Taxonomy" id="2771352"/>
    <lineage>
        <taxon>Bacteria</taxon>
        <taxon>Pseudomonadati</taxon>
        <taxon>Thermodesulfobacteriota</taxon>
        <taxon>Desulfuromonadia</taxon>
        <taxon>Geobacterales</taxon>
        <taxon>Geobacteraceae</taxon>
        <taxon>Pelovirga</taxon>
    </lineage>
</organism>
<dbReference type="SUPFAM" id="SSF158472">
    <property type="entry name" value="HAMP domain-like"/>
    <property type="match status" value="1"/>
</dbReference>
<dbReference type="InterPro" id="IPR036097">
    <property type="entry name" value="HisK_dim/P_sf"/>
</dbReference>
<dbReference type="EC" id="2.7.13.3" evidence="3"/>
<dbReference type="Pfam" id="PF00512">
    <property type="entry name" value="HisKA"/>
    <property type="match status" value="1"/>
</dbReference>
<evidence type="ECO:0000313" key="14">
    <source>
        <dbReference type="Proteomes" id="UP000632828"/>
    </source>
</evidence>
<keyword evidence="14" id="KW-1185">Reference proteome</keyword>
<proteinExistence type="predicted"/>
<evidence type="ECO:0000256" key="5">
    <source>
        <dbReference type="ARBA" id="ARBA00022679"/>
    </source>
</evidence>
<evidence type="ECO:0000256" key="2">
    <source>
        <dbReference type="ARBA" id="ARBA00004370"/>
    </source>
</evidence>
<keyword evidence="5" id="KW-0808">Transferase</keyword>
<dbReference type="PROSITE" id="PS50109">
    <property type="entry name" value="HIS_KIN"/>
    <property type="match status" value="1"/>
</dbReference>
<evidence type="ECO:0000256" key="3">
    <source>
        <dbReference type="ARBA" id="ARBA00012438"/>
    </source>
</evidence>
<feature type="transmembrane region" description="Helical" evidence="10">
    <location>
        <begin position="198"/>
        <end position="217"/>
    </location>
</feature>
<dbReference type="Pfam" id="PF02518">
    <property type="entry name" value="HATPase_c"/>
    <property type="match status" value="1"/>
</dbReference>
<reference evidence="13" key="1">
    <citation type="submission" date="2020-09" db="EMBL/GenBank/DDBJ databases">
        <title>Pelobacter alkaliphilus sp. nov., a novel anaerobic arsenate-reducing bacterium from terrestrial mud volcano.</title>
        <authorList>
            <person name="Khomyakova M.A."/>
            <person name="Merkel A.Y."/>
            <person name="Slobodkin A.I."/>
        </authorList>
    </citation>
    <scope>NUCLEOTIDE SEQUENCE</scope>
    <source>
        <strain evidence="13">M08fum</strain>
    </source>
</reference>
<keyword evidence="7 13" id="KW-0418">Kinase</keyword>
<dbReference type="CDD" id="cd06225">
    <property type="entry name" value="HAMP"/>
    <property type="match status" value="1"/>
</dbReference>
<dbReference type="Proteomes" id="UP000632828">
    <property type="component" value="Unassembled WGS sequence"/>
</dbReference>
<keyword evidence="4" id="KW-0597">Phosphoprotein</keyword>
<evidence type="ECO:0000256" key="10">
    <source>
        <dbReference type="SAM" id="Phobius"/>
    </source>
</evidence>
<keyword evidence="6" id="KW-0547">Nucleotide-binding</keyword>
<evidence type="ECO:0000256" key="8">
    <source>
        <dbReference type="ARBA" id="ARBA00022840"/>
    </source>
</evidence>
<dbReference type="PANTHER" id="PTHR43065">
    <property type="entry name" value="SENSOR HISTIDINE KINASE"/>
    <property type="match status" value="1"/>
</dbReference>
<dbReference type="SUPFAM" id="SSF55874">
    <property type="entry name" value="ATPase domain of HSP90 chaperone/DNA topoisomerase II/histidine kinase"/>
    <property type="match status" value="1"/>
</dbReference>
<comment type="caution">
    <text evidence="13">The sequence shown here is derived from an EMBL/GenBank/DDBJ whole genome shotgun (WGS) entry which is preliminary data.</text>
</comment>
<dbReference type="InterPro" id="IPR003594">
    <property type="entry name" value="HATPase_dom"/>
</dbReference>
<sequence length="517" mass="57343">MKYGSEQEWSSTLRGSVVVKKHVGLRTEILVTLTFLLVAALLLGGMLMLRLTEQRLLAERLRHLDETARFVALALAQQQKSADSSHPGPSRQRLLDKLSENANCNGWWLYDQDLNAVESFTRTGQQPFSLPRRQQVKLTGNMELRVNFPALLNLFGATDAGVHLALPLYVDQRFAGVLEMHFSLEDIRLQLLDALKILLIYVALYGLVLIAAGYYLLQRNIIKPAKLLLRATRDVGRGDLNTRLPITGPTELAQLATAYNDMVMALDKSQAQTGIHIEELKKTNRQLQQARDELIRSEKMASVGQLAAGLAHELGNPLAALIGYLELLKTRLSAADRDVAQRCLTETQRIDYLVRELLNFSRPADKNSIDEVDCIAELRDCRDLLARQGTFKEVRVADQLAEVSAIVQINRQKLHQVYINLLINAVHACEKKGAIELTAGCGTDHVWLQIKDNGCGIAAGHLPRIFDPFYTTKAPGEGTGLGLTICHRIIDEAGGRLQVESCPGQGSVFRLVLPLAV</sequence>
<evidence type="ECO:0000259" key="12">
    <source>
        <dbReference type="PROSITE" id="PS50885"/>
    </source>
</evidence>
<dbReference type="EMBL" id="JACWUN010000019">
    <property type="protein sequence ID" value="MBD1401681.1"/>
    <property type="molecule type" value="Genomic_DNA"/>
</dbReference>
<evidence type="ECO:0000256" key="6">
    <source>
        <dbReference type="ARBA" id="ARBA00022741"/>
    </source>
</evidence>
<evidence type="ECO:0000259" key="11">
    <source>
        <dbReference type="PROSITE" id="PS50109"/>
    </source>
</evidence>
<keyword evidence="8" id="KW-0067">ATP-binding</keyword>
<dbReference type="SMART" id="SM00387">
    <property type="entry name" value="HATPase_c"/>
    <property type="match status" value="1"/>
</dbReference>